<sequence length="54" mass="5848">MTNSPAGDIRITAEPDLVEAVLAALRSASPLTVTRVSKAQPEADGRQRLYVRVR</sequence>
<dbReference type="EMBL" id="BAAANT010000008">
    <property type="protein sequence ID" value="GAA2137893.1"/>
    <property type="molecule type" value="Genomic_DNA"/>
</dbReference>
<protein>
    <submittedName>
        <fullName evidence="2">Uncharacterized protein</fullName>
    </submittedName>
</protein>
<gene>
    <name evidence="2" type="ORF">GCM10009760_18780</name>
</gene>
<name>A0ABN2Z7E0_9ACTN</name>
<proteinExistence type="predicted"/>
<reference evidence="2 3" key="1">
    <citation type="journal article" date="2019" name="Int. J. Syst. Evol. Microbiol.">
        <title>The Global Catalogue of Microorganisms (GCM) 10K type strain sequencing project: providing services to taxonomists for standard genome sequencing and annotation.</title>
        <authorList>
            <consortium name="The Broad Institute Genomics Platform"/>
            <consortium name="The Broad Institute Genome Sequencing Center for Infectious Disease"/>
            <person name="Wu L."/>
            <person name="Ma J."/>
        </authorList>
    </citation>
    <scope>NUCLEOTIDE SEQUENCE [LARGE SCALE GENOMIC DNA]</scope>
    <source>
        <strain evidence="2 3">JCM 14560</strain>
    </source>
</reference>
<evidence type="ECO:0000313" key="2">
    <source>
        <dbReference type="EMBL" id="GAA2137893.1"/>
    </source>
</evidence>
<dbReference type="RefSeq" id="WP_344462799.1">
    <property type="nucleotide sequence ID" value="NZ_BAAANT010000008.1"/>
</dbReference>
<evidence type="ECO:0000313" key="3">
    <source>
        <dbReference type="Proteomes" id="UP001422759"/>
    </source>
</evidence>
<organism evidence="2 3">
    <name type="scientific">Kitasatospora kazusensis</name>
    <dbReference type="NCBI Taxonomy" id="407974"/>
    <lineage>
        <taxon>Bacteria</taxon>
        <taxon>Bacillati</taxon>
        <taxon>Actinomycetota</taxon>
        <taxon>Actinomycetes</taxon>
        <taxon>Kitasatosporales</taxon>
        <taxon>Streptomycetaceae</taxon>
        <taxon>Kitasatospora</taxon>
    </lineage>
</organism>
<comment type="caution">
    <text evidence="2">The sequence shown here is derived from an EMBL/GenBank/DDBJ whole genome shotgun (WGS) entry which is preliminary data.</text>
</comment>
<accession>A0ABN2Z7E0</accession>
<keyword evidence="3" id="KW-1185">Reference proteome</keyword>
<evidence type="ECO:0000256" key="1">
    <source>
        <dbReference type="SAM" id="MobiDB-lite"/>
    </source>
</evidence>
<feature type="region of interest" description="Disordered" evidence="1">
    <location>
        <begin position="35"/>
        <end position="54"/>
    </location>
</feature>
<dbReference type="Proteomes" id="UP001422759">
    <property type="component" value="Unassembled WGS sequence"/>
</dbReference>